<dbReference type="InterPro" id="IPR023144">
    <property type="entry name" value="Phe_NH3-lyase_shielding_dom_sf"/>
</dbReference>
<dbReference type="InterPro" id="IPR001106">
    <property type="entry name" value="Aromatic_Lyase"/>
</dbReference>
<dbReference type="GO" id="GO:0006559">
    <property type="term" value="P:L-phenylalanine catabolic process"/>
    <property type="evidence" value="ECO:0007669"/>
    <property type="project" value="InterPro"/>
</dbReference>
<comment type="similarity">
    <text evidence="1 2">Belongs to the PAL/histidase family.</text>
</comment>
<dbReference type="GO" id="GO:0016841">
    <property type="term" value="F:ammonia-lyase activity"/>
    <property type="evidence" value="ECO:0007669"/>
    <property type="project" value="InterPro"/>
</dbReference>
<dbReference type="PANTHER" id="PTHR10362">
    <property type="entry name" value="HISTIDINE AMMONIA-LYASE"/>
    <property type="match status" value="1"/>
</dbReference>
<dbReference type="InterPro" id="IPR008948">
    <property type="entry name" value="L-Aspartase-like"/>
</dbReference>
<proteinExistence type="inferred from homology"/>
<dbReference type="SMR" id="A0A077QPS4"/>
<dbReference type="PROSITE" id="PS00488">
    <property type="entry name" value="PAL_HISTIDASE"/>
    <property type="match status" value="1"/>
</dbReference>
<dbReference type="AlphaFoldDB" id="A0A077QPS4"/>
<name>A0A077QPS4_9BASI</name>
<dbReference type="InterPro" id="IPR024083">
    <property type="entry name" value="Fumarase/histidase_N"/>
</dbReference>
<dbReference type="CDD" id="cd00332">
    <property type="entry name" value="PAL-HAL"/>
    <property type="match status" value="1"/>
</dbReference>
<dbReference type="Pfam" id="PF00221">
    <property type="entry name" value="Lyase_aromatic"/>
    <property type="match status" value="1"/>
</dbReference>
<dbReference type="Gene3D" id="1.10.275.10">
    <property type="entry name" value="Fumarase/aspartase (N-terminal domain)"/>
    <property type="match status" value="1"/>
</dbReference>
<sequence>MAPTADVLPSATPAVVASARPGLLVQPSDTKLRKASSFRTEQVVIDGHNLKIQGLVASARYGHIPILDNSPATRKRIDDSVSSLIAKLDRGESIYGINTGFGGSADSRTANTRALQLALLQMQQCGVLPVPYTFPTGETSSAPFALPLTDTESSLIMPEAWVRGAIVVRLSSLMRGHSGVRWEVLDKMQKLFLENNVTPVVPVRSSISASGDLSPLSYVAGALAGQRGIYCWVTDHKSGQRVRVTADQACRMHNITPVQYEPKEALGLLNGTAFSASVAGLATYEADKLAALTQLTTAMAVEALKGTDASFAPFIHEIARPHPGQIKSAKYIRALLSGSQLAEHLENEKHVLFSEDSGTLRQDRYTLRTASQWVGPGLEDIENAKRSVDIEINSTTDNPMIDPYDGDGRIHHGGNFQAMAMTNAVEKIRLALCAMGKMTFQQMTELVNPAMNRGLPANLASTPDLSLNFHAKGIDIALASVTSELMFLGNPVSTHVQSAEMANQAINSLALISGRQTLQAVECLSMIQAWSLYLLCQALDIRALQHKVAAQLPELMLVSLKHHFGEWMDQAKQEEIAILVLKSMSKRLDETSSKDLGDRLVETYQDASSVLVKYFSELPSGGGADPLRNIVKWRAAGVADTEKMYRDVTVEFLDNPHACHASHLLGKTRRAYEFVRKTLGVPMHGKENLNEFKGEFAQWNTTGGYVSVIYASIRDGELYNMLSELEKDL</sequence>
<keyword evidence="2 3" id="KW-0456">Lyase</keyword>
<dbReference type="InterPro" id="IPR005922">
    <property type="entry name" value="Phe_NH3-lyase"/>
</dbReference>
<reference evidence="3" key="1">
    <citation type="journal article" date="2014" name="Genome Biol. Evol.">
        <title>Gene Loss Rather Than Gene Gain Is Associated with a Host Jump from Monocots to Dicots in the Smut Fungus Melanopsichium pennsylvanicum.</title>
        <authorList>
            <person name="Sharma R."/>
            <person name="Mishra B."/>
            <person name="Runge F."/>
            <person name="Thines M."/>
        </authorList>
    </citation>
    <scope>NUCLEOTIDE SEQUENCE</scope>
    <source>
        <strain evidence="3">4</strain>
    </source>
</reference>
<accession>A0A077QPS4</accession>
<dbReference type="SUPFAM" id="SSF48557">
    <property type="entry name" value="L-aspartase-like"/>
    <property type="match status" value="1"/>
</dbReference>
<protein>
    <submittedName>
        <fullName evidence="3">Phenylalanine ammonia-lyase</fullName>
    </submittedName>
</protein>
<evidence type="ECO:0000256" key="2">
    <source>
        <dbReference type="RuleBase" id="RU003954"/>
    </source>
</evidence>
<dbReference type="Gene3D" id="1.20.200.10">
    <property type="entry name" value="Fumarase/aspartase (Central domain)"/>
    <property type="match status" value="1"/>
</dbReference>
<dbReference type="EMBL" id="HG529494">
    <property type="protein sequence ID" value="CDI51020.1"/>
    <property type="molecule type" value="Genomic_DNA"/>
</dbReference>
<dbReference type="GO" id="GO:0005737">
    <property type="term" value="C:cytoplasm"/>
    <property type="evidence" value="ECO:0007669"/>
    <property type="project" value="InterPro"/>
</dbReference>
<dbReference type="NCBIfam" id="TIGR01226">
    <property type="entry name" value="phe_am_lyase"/>
    <property type="match status" value="1"/>
</dbReference>
<dbReference type="Gene3D" id="1.10.274.20">
    <property type="entry name" value="Phenylalanine ammonia-lyase 1, domain 3"/>
    <property type="match status" value="1"/>
</dbReference>
<organism evidence="3">
    <name type="scientific">Melanopsichium pennsylvanicum 4</name>
    <dbReference type="NCBI Taxonomy" id="1398559"/>
    <lineage>
        <taxon>Eukaryota</taxon>
        <taxon>Fungi</taxon>
        <taxon>Dikarya</taxon>
        <taxon>Basidiomycota</taxon>
        <taxon>Ustilaginomycotina</taxon>
        <taxon>Ustilaginomycetes</taxon>
        <taxon>Ustilaginales</taxon>
        <taxon>Ustilaginaceae</taxon>
        <taxon>Melanopsichium</taxon>
    </lineage>
</organism>
<dbReference type="InterPro" id="IPR022313">
    <property type="entry name" value="Phe/His_NH3-lyase_AS"/>
</dbReference>
<evidence type="ECO:0000256" key="1">
    <source>
        <dbReference type="ARBA" id="ARBA00007238"/>
    </source>
</evidence>
<evidence type="ECO:0000313" key="3">
    <source>
        <dbReference type="EMBL" id="CDI51020.1"/>
    </source>
</evidence>